<comment type="caution">
    <text evidence="4">The sequence shown here is derived from an EMBL/GenBank/DDBJ whole genome shotgun (WGS) entry which is preliminary data.</text>
</comment>
<keyword evidence="5" id="KW-1185">Reference proteome</keyword>
<reference evidence="4 5" key="1">
    <citation type="submission" date="2019-09" db="EMBL/GenBank/DDBJ databases">
        <title>Genomes of Cryomorphaceae.</title>
        <authorList>
            <person name="Bowman J.P."/>
        </authorList>
    </citation>
    <scope>NUCLEOTIDE SEQUENCE [LARGE SCALE GENOMIC DNA]</scope>
    <source>
        <strain evidence="4 5">KCTC 52047</strain>
    </source>
</reference>
<dbReference type="EMBL" id="WACR01000012">
    <property type="protein sequence ID" value="KAB1062116.1"/>
    <property type="molecule type" value="Genomic_DNA"/>
</dbReference>
<accession>A0A6N6M3S6</accession>
<feature type="signal peptide" evidence="2">
    <location>
        <begin position="1"/>
        <end position="21"/>
    </location>
</feature>
<organism evidence="4 5">
    <name type="scientific">Salibacter halophilus</name>
    <dbReference type="NCBI Taxonomy" id="1803916"/>
    <lineage>
        <taxon>Bacteria</taxon>
        <taxon>Pseudomonadati</taxon>
        <taxon>Bacteroidota</taxon>
        <taxon>Flavobacteriia</taxon>
        <taxon>Flavobacteriales</taxon>
        <taxon>Salibacteraceae</taxon>
        <taxon>Salibacter</taxon>
    </lineage>
</organism>
<dbReference type="NCBIfam" id="TIGR04183">
    <property type="entry name" value="Por_Secre_tail"/>
    <property type="match status" value="1"/>
</dbReference>
<gene>
    <name evidence="4" type="ORF">F3059_12565</name>
</gene>
<dbReference type="Gene3D" id="3.40.50.1820">
    <property type="entry name" value="alpha/beta hydrolase"/>
    <property type="match status" value="1"/>
</dbReference>
<feature type="domain" description="Secretion system C-terminal sorting" evidence="3">
    <location>
        <begin position="886"/>
        <end position="959"/>
    </location>
</feature>
<evidence type="ECO:0000256" key="2">
    <source>
        <dbReference type="SAM" id="SignalP"/>
    </source>
</evidence>
<dbReference type="RefSeq" id="WP_151169808.1">
    <property type="nucleotide sequence ID" value="NZ_WACR01000012.1"/>
</dbReference>
<dbReference type="SUPFAM" id="SSF53474">
    <property type="entry name" value="alpha/beta-Hydrolases"/>
    <property type="match status" value="1"/>
</dbReference>
<dbReference type="OrthoDB" id="4535652at2"/>
<dbReference type="Pfam" id="PF18962">
    <property type="entry name" value="Por_Secre_tail"/>
    <property type="match status" value="1"/>
</dbReference>
<dbReference type="InterPro" id="IPR026444">
    <property type="entry name" value="Secre_tail"/>
</dbReference>
<dbReference type="AlphaFoldDB" id="A0A6N6M3S6"/>
<evidence type="ECO:0000313" key="4">
    <source>
        <dbReference type="EMBL" id="KAB1062116.1"/>
    </source>
</evidence>
<feature type="chain" id="PRO_5026819876" evidence="2">
    <location>
        <begin position="22"/>
        <end position="960"/>
    </location>
</feature>
<dbReference type="Proteomes" id="UP000435357">
    <property type="component" value="Unassembled WGS sequence"/>
</dbReference>
<evidence type="ECO:0000313" key="5">
    <source>
        <dbReference type="Proteomes" id="UP000435357"/>
    </source>
</evidence>
<evidence type="ECO:0000256" key="1">
    <source>
        <dbReference type="ARBA" id="ARBA00022729"/>
    </source>
</evidence>
<keyword evidence="1 2" id="KW-0732">Signal</keyword>
<name>A0A6N6M3S6_9FLAO</name>
<protein>
    <submittedName>
        <fullName evidence="4">T9SS type A sorting domain-containing protein</fullName>
    </submittedName>
</protein>
<proteinExistence type="predicted"/>
<evidence type="ECO:0000259" key="3">
    <source>
        <dbReference type="Pfam" id="PF18962"/>
    </source>
</evidence>
<dbReference type="InterPro" id="IPR029058">
    <property type="entry name" value="AB_hydrolase_fold"/>
</dbReference>
<sequence>MKKSNLLIIVFCSIIVNTVNAQVNDSITANVNSQLRHMFGQLNPPNNSTHLFDMSARMTPDWRWDHYTDSTIHLNEWWGMYEELYYMAYDTTTHTETETLFEELNKVKYDTVPILAMNYNYHRFIDSTVFNSGTYFNFDIPNNVITDNPSRPSSPYTNHQLFKGVTFKNTSQFREVVFKIDPQFLLSDIPNSNEYTNGSFQIDFGDGNGFQTISGGSINYISVTYPSKGTYEITYRIHNTEEQFTFKKNHSAFKVSSNDIPKLPSDTIYEGELEVGVYDNACENIPEENQKAIVFLTGFDPFNGRDFSRDYYDLQRSELNELQLSGYDIYVVRYDNSGRDIRANALDVVNLLEYLKCEKYPNSEEQFVVMGYSMGGLIGRYALTWMEQPGNINYEGCKPYKLHNTRLFVSVDAPQQGANVPLAFQHIYKGASDLYSVIPGFARGIMDEFATELRAEMIDMQSVKQMLIYHMDTKDVFNRYHRHSEGIQLFNELDAMGNYPKYAKKTAIANGMLNSENQINAYTGDEMVKDSTHYFDGGFRTRLNILWWQVNIFDVSLQVNPSPHGNGKLIDANLDIFVPKLNFDIFGVSLTINSFVDLIDVNSTSMYPIDVEAGSYYGRVREFPQFSNSPSTLEWYDWQNTFAIAYAPPTPPTINTTFGLGVEFLSGIQSNGLAFNFIPVGSAIDFTGSWNPSNIEFDIQSNYGVSSLMGNNNYTPFDVIITNGDFTPIDNEYETGNNWDHEHQFRNDKQYHMDTGEEVRVLNREIGDDKMWLENYELNWDASFSAREVSAGKHQFFMYQYPSQAAQWPFVGVPGALSRENPMVINSGANATFYYDSNTGSFTDRGVVRNGTYEPVGLDQFYCGSDGKKLNVSSNLGSDVSKGIVIYPNPTSNKLFIKAKEDQNINEVYLFDLTGREFFTEKINSQSATIDLQNRSLSPGQYILKINTPYSTEVVKLIVK</sequence>